<feature type="compositionally biased region" description="Basic residues" evidence="1">
    <location>
        <begin position="1"/>
        <end position="17"/>
    </location>
</feature>
<keyword evidence="3" id="KW-1185">Reference proteome</keyword>
<dbReference type="EMBL" id="CACTIH010005767">
    <property type="protein sequence ID" value="CAA3001597.1"/>
    <property type="molecule type" value="Genomic_DNA"/>
</dbReference>
<sequence length="102" mass="12083">MGRRNRRQRANERRRKMRTYESEPELGSVEQSELSHENSYPPSDTHIYEAQVRQMQNVHNPLEIKVDSPISNANAQNFIDHQRKVNFLHKAVLRGDWNLEVC</sequence>
<evidence type="ECO:0000256" key="1">
    <source>
        <dbReference type="SAM" id="MobiDB-lite"/>
    </source>
</evidence>
<feature type="compositionally biased region" description="Polar residues" evidence="1">
    <location>
        <begin position="29"/>
        <end position="42"/>
    </location>
</feature>
<feature type="region of interest" description="Disordered" evidence="1">
    <location>
        <begin position="1"/>
        <end position="44"/>
    </location>
</feature>
<evidence type="ECO:0000313" key="2">
    <source>
        <dbReference type="EMBL" id="CAA3001597.1"/>
    </source>
</evidence>
<reference evidence="2 3" key="1">
    <citation type="submission" date="2019-12" db="EMBL/GenBank/DDBJ databases">
        <authorList>
            <person name="Alioto T."/>
            <person name="Alioto T."/>
            <person name="Gomez Garrido J."/>
        </authorList>
    </citation>
    <scope>NUCLEOTIDE SEQUENCE [LARGE SCALE GENOMIC DNA]</scope>
</reference>
<protein>
    <submittedName>
        <fullName evidence="2">Uncharacterized protein</fullName>
    </submittedName>
</protein>
<dbReference type="Proteomes" id="UP000594638">
    <property type="component" value="Unassembled WGS sequence"/>
</dbReference>
<accession>A0A8S0TDF1</accession>
<comment type="caution">
    <text evidence="2">The sequence shown here is derived from an EMBL/GenBank/DDBJ whole genome shotgun (WGS) entry which is preliminary data.</text>
</comment>
<gene>
    <name evidence="2" type="ORF">OLEA9_A005769</name>
</gene>
<proteinExistence type="predicted"/>
<dbReference type="AlphaFoldDB" id="A0A8S0TDF1"/>
<name>A0A8S0TDF1_OLEEU</name>
<evidence type="ECO:0000313" key="3">
    <source>
        <dbReference type="Proteomes" id="UP000594638"/>
    </source>
</evidence>
<dbReference type="Gramene" id="OE9A005769T1">
    <property type="protein sequence ID" value="OE9A005769C1"/>
    <property type="gene ID" value="OE9A005769"/>
</dbReference>
<organism evidence="2 3">
    <name type="scientific">Olea europaea subsp. europaea</name>
    <dbReference type="NCBI Taxonomy" id="158383"/>
    <lineage>
        <taxon>Eukaryota</taxon>
        <taxon>Viridiplantae</taxon>
        <taxon>Streptophyta</taxon>
        <taxon>Embryophyta</taxon>
        <taxon>Tracheophyta</taxon>
        <taxon>Spermatophyta</taxon>
        <taxon>Magnoliopsida</taxon>
        <taxon>eudicotyledons</taxon>
        <taxon>Gunneridae</taxon>
        <taxon>Pentapetalae</taxon>
        <taxon>asterids</taxon>
        <taxon>lamiids</taxon>
        <taxon>Lamiales</taxon>
        <taxon>Oleaceae</taxon>
        <taxon>Oleeae</taxon>
        <taxon>Olea</taxon>
    </lineage>
</organism>